<evidence type="ECO:0000313" key="8">
    <source>
        <dbReference type="Proteomes" id="UP000177418"/>
    </source>
</evidence>
<dbReference type="GO" id="GO:0019843">
    <property type="term" value="F:rRNA binding"/>
    <property type="evidence" value="ECO:0007669"/>
    <property type="project" value="UniProtKB-UniRule"/>
</dbReference>
<dbReference type="CDD" id="cd04451">
    <property type="entry name" value="S1_IF1"/>
    <property type="match status" value="1"/>
</dbReference>
<evidence type="ECO:0000256" key="4">
    <source>
        <dbReference type="HAMAP-Rule" id="MF_00075"/>
    </source>
</evidence>
<keyword evidence="3 4" id="KW-0648">Protein biosynthesis</keyword>
<comment type="similarity">
    <text evidence="1 4">Belongs to the IF-1 family.</text>
</comment>
<dbReference type="PROSITE" id="PS50832">
    <property type="entry name" value="S1_IF1_TYPE"/>
    <property type="match status" value="1"/>
</dbReference>
<dbReference type="InterPro" id="IPR006196">
    <property type="entry name" value="RNA-binding_domain_S1_IF1"/>
</dbReference>
<dbReference type="GO" id="GO:0043022">
    <property type="term" value="F:ribosome binding"/>
    <property type="evidence" value="ECO:0007669"/>
    <property type="project" value="UniProtKB-UniRule"/>
</dbReference>
<evidence type="ECO:0000256" key="2">
    <source>
        <dbReference type="ARBA" id="ARBA00022540"/>
    </source>
</evidence>
<sequence length="73" mass="8586">MKVDNIIVEGQVLENLPNTLFRVKLGHECGEKMILCYLSGKMRKNYIKILPGDRVRIEMTKYDTERGRIVYRV</sequence>
<dbReference type="SUPFAM" id="SSF50249">
    <property type="entry name" value="Nucleic acid-binding proteins"/>
    <property type="match status" value="1"/>
</dbReference>
<dbReference type="GO" id="GO:0005829">
    <property type="term" value="C:cytosol"/>
    <property type="evidence" value="ECO:0007669"/>
    <property type="project" value="TreeGrafter"/>
</dbReference>
<comment type="subunit">
    <text evidence="4">Component of the 30S ribosomal translation pre-initiation complex which assembles on the 30S ribosome in the order IF-2 and IF-3, IF-1 and N-formylmethionyl-tRNA(fMet); mRNA recruitment can occur at any time during PIC assembly.</text>
</comment>
<evidence type="ECO:0000313" key="7">
    <source>
        <dbReference type="EMBL" id="OGK53312.1"/>
    </source>
</evidence>
<reference evidence="7 8" key="1">
    <citation type="journal article" date="2016" name="Nat. Commun.">
        <title>Thousands of microbial genomes shed light on interconnected biogeochemical processes in an aquifer system.</title>
        <authorList>
            <person name="Anantharaman K."/>
            <person name="Brown C.T."/>
            <person name="Hug L.A."/>
            <person name="Sharon I."/>
            <person name="Castelle C.J."/>
            <person name="Probst A.J."/>
            <person name="Thomas B.C."/>
            <person name="Singh A."/>
            <person name="Wilkins M.J."/>
            <person name="Karaoz U."/>
            <person name="Brodie E.L."/>
            <person name="Williams K.H."/>
            <person name="Hubbard S.S."/>
            <person name="Banfield J.F."/>
        </authorList>
    </citation>
    <scope>NUCLEOTIDE SEQUENCE [LARGE SCALE GENOMIC DNA]</scope>
</reference>
<dbReference type="Pfam" id="PF01176">
    <property type="entry name" value="eIF-1a"/>
    <property type="match status" value="1"/>
</dbReference>
<gene>
    <name evidence="4" type="primary">infA</name>
    <name evidence="7" type="ORF">A3H78_03345</name>
</gene>
<dbReference type="PANTHER" id="PTHR33370">
    <property type="entry name" value="TRANSLATION INITIATION FACTOR IF-1, CHLOROPLASTIC"/>
    <property type="match status" value="1"/>
</dbReference>
<dbReference type="EMBL" id="MGAV01000021">
    <property type="protein sequence ID" value="OGK53312.1"/>
    <property type="molecule type" value="Genomic_DNA"/>
</dbReference>
<dbReference type="PANTHER" id="PTHR33370:SF1">
    <property type="entry name" value="TRANSLATION INITIATION FACTOR IF-1, CHLOROPLASTIC"/>
    <property type="match status" value="1"/>
</dbReference>
<dbReference type="InterPro" id="IPR012340">
    <property type="entry name" value="NA-bd_OB-fold"/>
</dbReference>
<dbReference type="Proteomes" id="UP000177418">
    <property type="component" value="Unassembled WGS sequence"/>
</dbReference>
<evidence type="ECO:0000256" key="1">
    <source>
        <dbReference type="ARBA" id="ARBA00010939"/>
    </source>
</evidence>
<comment type="caution">
    <text evidence="7">The sequence shown here is derived from an EMBL/GenBank/DDBJ whole genome shotgun (WGS) entry which is preliminary data.</text>
</comment>
<proteinExistence type="inferred from homology"/>
<dbReference type="FunFam" id="2.40.50.140:FF:000002">
    <property type="entry name" value="Translation initiation factor IF-1"/>
    <property type="match status" value="1"/>
</dbReference>
<comment type="subcellular location">
    <subcellularLocation>
        <location evidence="4">Cytoplasm</location>
    </subcellularLocation>
</comment>
<comment type="function">
    <text evidence="4">One of the essential components for the initiation of protein synthesis. Stabilizes the binding of IF-2 and IF-3 on the 30S subunit to which N-formylmethionyl-tRNA(fMet) subsequently binds. Helps modulate mRNA selection, yielding the 30S pre-initiation complex (PIC). Upon addition of the 50S ribosomal subunit IF-1, IF-2 and IF-3 are released leaving the mature 70S translation initiation complex.</text>
</comment>
<dbReference type="AlphaFoldDB" id="A0A1F7JCH0"/>
<keyword evidence="4" id="KW-0699">rRNA-binding</keyword>
<evidence type="ECO:0000259" key="6">
    <source>
        <dbReference type="PROSITE" id="PS50832"/>
    </source>
</evidence>
<evidence type="ECO:0000256" key="3">
    <source>
        <dbReference type="ARBA" id="ARBA00022917"/>
    </source>
</evidence>
<keyword evidence="2 4" id="KW-0396">Initiation factor</keyword>
<organism evidence="7 8">
    <name type="scientific">Candidatus Roizmanbacteria bacterium RIFCSPLOWO2_02_FULL_36_11</name>
    <dbReference type="NCBI Taxonomy" id="1802071"/>
    <lineage>
        <taxon>Bacteria</taxon>
        <taxon>Candidatus Roizmaniibacteriota</taxon>
    </lineage>
</organism>
<name>A0A1F7JCH0_9BACT</name>
<keyword evidence="4" id="KW-0963">Cytoplasm</keyword>
<dbReference type="GO" id="GO:0003743">
    <property type="term" value="F:translation initiation factor activity"/>
    <property type="evidence" value="ECO:0007669"/>
    <property type="project" value="UniProtKB-UniRule"/>
</dbReference>
<dbReference type="NCBIfam" id="TIGR00008">
    <property type="entry name" value="infA"/>
    <property type="match status" value="1"/>
</dbReference>
<dbReference type="InterPro" id="IPR004368">
    <property type="entry name" value="TIF_IF1"/>
</dbReference>
<dbReference type="Gene3D" id="2.40.50.140">
    <property type="entry name" value="Nucleic acid-binding proteins"/>
    <property type="match status" value="1"/>
</dbReference>
<keyword evidence="4" id="KW-0694">RNA-binding</keyword>
<accession>A0A1F7JCH0</accession>
<protein>
    <recommendedName>
        <fullName evidence="4 5">Translation initiation factor IF-1</fullName>
    </recommendedName>
</protein>
<dbReference type="HAMAP" id="MF_00075">
    <property type="entry name" value="IF_1"/>
    <property type="match status" value="1"/>
</dbReference>
<feature type="domain" description="S1-like" evidence="6">
    <location>
        <begin position="1"/>
        <end position="73"/>
    </location>
</feature>
<evidence type="ECO:0000256" key="5">
    <source>
        <dbReference type="NCBIfam" id="TIGR00008"/>
    </source>
</evidence>